<evidence type="ECO:0000313" key="2">
    <source>
        <dbReference type="EMBL" id="MFB9571416.1"/>
    </source>
</evidence>
<sequence length="85" mass="9489">MRYEHAKPLCGGAASHRQLDTASDSTRVGHVKIGNYRPQPADVVGAPVWLYPRERWGDGQFRLGPQYDVLREAIGSELDQLRSIA</sequence>
<organism evidence="2 3">
    <name type="scientific">Streptomyces yanii</name>
    <dbReference type="NCBI Taxonomy" id="78510"/>
    <lineage>
        <taxon>Bacteria</taxon>
        <taxon>Bacillati</taxon>
        <taxon>Actinomycetota</taxon>
        <taxon>Actinomycetes</taxon>
        <taxon>Kitasatosporales</taxon>
        <taxon>Streptomycetaceae</taxon>
        <taxon>Streptomyces</taxon>
    </lineage>
</organism>
<dbReference type="Proteomes" id="UP001589710">
    <property type="component" value="Unassembled WGS sequence"/>
</dbReference>
<comment type="caution">
    <text evidence="2">The sequence shown here is derived from an EMBL/GenBank/DDBJ whole genome shotgun (WGS) entry which is preliminary data.</text>
</comment>
<evidence type="ECO:0000256" key="1">
    <source>
        <dbReference type="SAM" id="MobiDB-lite"/>
    </source>
</evidence>
<accession>A0ABV5R245</accession>
<reference evidence="2 3" key="1">
    <citation type="submission" date="2024-09" db="EMBL/GenBank/DDBJ databases">
        <authorList>
            <person name="Sun Q."/>
            <person name="Mori K."/>
        </authorList>
    </citation>
    <scope>NUCLEOTIDE SEQUENCE [LARGE SCALE GENOMIC DNA]</scope>
    <source>
        <strain evidence="2 3">JCM 3331</strain>
    </source>
</reference>
<feature type="region of interest" description="Disordered" evidence="1">
    <location>
        <begin position="1"/>
        <end position="25"/>
    </location>
</feature>
<protein>
    <submittedName>
        <fullName evidence="2">Uncharacterized protein</fullName>
    </submittedName>
</protein>
<gene>
    <name evidence="2" type="ORF">ACFFTL_03450</name>
</gene>
<keyword evidence="3" id="KW-1185">Reference proteome</keyword>
<proteinExistence type="predicted"/>
<dbReference type="RefSeq" id="WP_386143591.1">
    <property type="nucleotide sequence ID" value="NZ_BAAAXD010000039.1"/>
</dbReference>
<name>A0ABV5R245_9ACTN</name>
<dbReference type="EMBL" id="JBHMCG010000013">
    <property type="protein sequence ID" value="MFB9571416.1"/>
    <property type="molecule type" value="Genomic_DNA"/>
</dbReference>
<evidence type="ECO:0000313" key="3">
    <source>
        <dbReference type="Proteomes" id="UP001589710"/>
    </source>
</evidence>